<protein>
    <recommendedName>
        <fullName evidence="4">Zn(2)-C6 fungal-type domain-containing protein</fullName>
    </recommendedName>
</protein>
<evidence type="ECO:0000256" key="1">
    <source>
        <dbReference type="ARBA" id="ARBA00022723"/>
    </source>
</evidence>
<organism evidence="5 6">
    <name type="scientific">Cadophora malorum</name>
    <dbReference type="NCBI Taxonomy" id="108018"/>
    <lineage>
        <taxon>Eukaryota</taxon>
        <taxon>Fungi</taxon>
        <taxon>Dikarya</taxon>
        <taxon>Ascomycota</taxon>
        <taxon>Pezizomycotina</taxon>
        <taxon>Leotiomycetes</taxon>
        <taxon>Helotiales</taxon>
        <taxon>Ploettnerulaceae</taxon>
        <taxon>Cadophora</taxon>
    </lineage>
</organism>
<dbReference type="Pfam" id="PF04082">
    <property type="entry name" value="Fungal_trans"/>
    <property type="match status" value="1"/>
</dbReference>
<evidence type="ECO:0000256" key="2">
    <source>
        <dbReference type="ARBA" id="ARBA00023242"/>
    </source>
</evidence>
<dbReference type="InterPro" id="IPR001138">
    <property type="entry name" value="Zn2Cys6_DnaBD"/>
</dbReference>
<dbReference type="GO" id="GO:0003677">
    <property type="term" value="F:DNA binding"/>
    <property type="evidence" value="ECO:0007669"/>
    <property type="project" value="InterPro"/>
</dbReference>
<dbReference type="GO" id="GO:0001080">
    <property type="term" value="P:nitrogen catabolite activation of transcription from RNA polymerase II promoter"/>
    <property type="evidence" value="ECO:0007669"/>
    <property type="project" value="TreeGrafter"/>
</dbReference>
<dbReference type="PROSITE" id="PS00463">
    <property type="entry name" value="ZN2_CY6_FUNGAL_1"/>
    <property type="match status" value="1"/>
</dbReference>
<dbReference type="InterPro" id="IPR036864">
    <property type="entry name" value="Zn2-C6_fun-type_DNA-bd_sf"/>
</dbReference>
<dbReference type="InterPro" id="IPR007219">
    <property type="entry name" value="XnlR_reg_dom"/>
</dbReference>
<comment type="caution">
    <text evidence="5">The sequence shown here is derived from an EMBL/GenBank/DDBJ whole genome shotgun (WGS) entry which is preliminary data.</text>
</comment>
<keyword evidence="1" id="KW-0479">Metal-binding</keyword>
<dbReference type="CDD" id="cd00067">
    <property type="entry name" value="GAL4"/>
    <property type="match status" value="1"/>
</dbReference>
<dbReference type="GO" id="GO:0008270">
    <property type="term" value="F:zinc ion binding"/>
    <property type="evidence" value="ECO:0007669"/>
    <property type="project" value="InterPro"/>
</dbReference>
<dbReference type="PROSITE" id="PS50048">
    <property type="entry name" value="ZN2_CY6_FUNGAL_2"/>
    <property type="match status" value="1"/>
</dbReference>
<reference evidence="5" key="1">
    <citation type="submission" date="2021-02" db="EMBL/GenBank/DDBJ databases">
        <title>Genome sequence Cadophora malorum strain M34.</title>
        <authorList>
            <person name="Stefanovic E."/>
            <person name="Vu D."/>
            <person name="Scully C."/>
            <person name="Dijksterhuis J."/>
            <person name="Roader J."/>
            <person name="Houbraken J."/>
        </authorList>
    </citation>
    <scope>NUCLEOTIDE SEQUENCE</scope>
    <source>
        <strain evidence="5">M34</strain>
    </source>
</reference>
<feature type="compositionally biased region" description="Basic and acidic residues" evidence="3">
    <location>
        <begin position="91"/>
        <end position="103"/>
    </location>
</feature>
<feature type="compositionally biased region" description="Basic and acidic residues" evidence="3">
    <location>
        <begin position="112"/>
        <end position="131"/>
    </location>
</feature>
<feature type="region of interest" description="Disordered" evidence="3">
    <location>
        <begin position="58"/>
        <end position="134"/>
    </location>
</feature>
<gene>
    <name evidence="5" type="ORF">IFR04_009082</name>
</gene>
<dbReference type="PANTHER" id="PTHR31668:SF10">
    <property type="entry name" value="ZN(II)2CYS6 TRANSCRIPTION FACTOR (EUROFUNG)"/>
    <property type="match status" value="1"/>
</dbReference>
<evidence type="ECO:0000259" key="4">
    <source>
        <dbReference type="PROSITE" id="PS50048"/>
    </source>
</evidence>
<dbReference type="EMBL" id="JAFJYH010000145">
    <property type="protein sequence ID" value="KAG4417794.1"/>
    <property type="molecule type" value="Genomic_DNA"/>
</dbReference>
<dbReference type="SMART" id="SM00906">
    <property type="entry name" value="Fungal_trans"/>
    <property type="match status" value="1"/>
</dbReference>
<dbReference type="Proteomes" id="UP000664132">
    <property type="component" value="Unassembled WGS sequence"/>
</dbReference>
<keyword evidence="6" id="KW-1185">Reference proteome</keyword>
<dbReference type="SUPFAM" id="SSF57701">
    <property type="entry name" value="Zn2/Cys6 DNA-binding domain"/>
    <property type="match status" value="1"/>
</dbReference>
<name>A0A8H7WAD6_9HELO</name>
<dbReference type="GO" id="GO:0005634">
    <property type="term" value="C:nucleus"/>
    <property type="evidence" value="ECO:0007669"/>
    <property type="project" value="TreeGrafter"/>
</dbReference>
<dbReference type="CDD" id="cd12148">
    <property type="entry name" value="fungal_TF_MHR"/>
    <property type="match status" value="1"/>
</dbReference>
<dbReference type="OrthoDB" id="3034343at2759"/>
<dbReference type="Pfam" id="PF00172">
    <property type="entry name" value="Zn_clus"/>
    <property type="match status" value="1"/>
</dbReference>
<evidence type="ECO:0000256" key="3">
    <source>
        <dbReference type="SAM" id="MobiDB-lite"/>
    </source>
</evidence>
<dbReference type="SMART" id="SM00066">
    <property type="entry name" value="GAL4"/>
    <property type="match status" value="1"/>
</dbReference>
<dbReference type="Gene3D" id="4.10.240.10">
    <property type="entry name" value="Zn(2)-C6 fungal-type DNA-binding domain"/>
    <property type="match status" value="1"/>
</dbReference>
<sequence>MSEATQPFPQLPVSRPYRSHKIRACDACRKRKVRCDVTSIGEDCQLCREQGKTCQYSVDEKPPRLRRLPLSDPSASERQRNNTPVLKRRHTLIDDPEKVEVPEPRAQNWEGSHVRTDDRANDAPNRSDKGRQSLHIVGPAISSDAHVLEQYMSPGWPEGRTNDNPYSVYFSDPSKPILYKKVPRGRVGLSINDNAGVNQREIFEQIFYPNATQIRQLYLAKIHPAFPVIDEKLLTEPATSQSKGAAALLCDVYASALVYWNQSPLSAGRPRPDQRYAWNLAVQALADDFLGPDLSTLQAQVVELNGRPVYSIIGNTVGNGRGVALSYSLGVNRNPSQWSIPQQEKNLRVRLWWGVLIHDRWGSFAHGTPSSISSKHHDVPIPALEMLLPHESVSLEYRRSSESFIALCQMTEILGQALPLVYDLEGNSQKDTSKVVRRIEVDLDKWEDSLPDYLSSTSNRVTVSGSSSLRLCYLSLKMLICRISLHAVSQQGSTEAIEAYRFRQVESRHAAQAIVDFITSLKTFHLAEFWLPYTTYYLTSTITLLLRFAVETTEDSVAETCVSSVKMFTSWLRHAREVDDWDLAEDCLNNCEGIIARMTKNGRRPQQKPVQEAAPPVNFFDTEPRNDWLDATLPVSYGPMDGSGQVRDLWDMFRFDEQFPV</sequence>
<accession>A0A8H7WAD6</accession>
<dbReference type="PANTHER" id="PTHR31668">
    <property type="entry name" value="GLUCOSE TRANSPORT TRANSCRIPTION REGULATOR RGT1-RELATED-RELATED"/>
    <property type="match status" value="1"/>
</dbReference>
<dbReference type="GO" id="GO:0006351">
    <property type="term" value="P:DNA-templated transcription"/>
    <property type="evidence" value="ECO:0007669"/>
    <property type="project" value="InterPro"/>
</dbReference>
<dbReference type="AlphaFoldDB" id="A0A8H7WAD6"/>
<evidence type="ECO:0000313" key="6">
    <source>
        <dbReference type="Proteomes" id="UP000664132"/>
    </source>
</evidence>
<proteinExistence type="predicted"/>
<feature type="domain" description="Zn(2)-C6 fungal-type" evidence="4">
    <location>
        <begin position="24"/>
        <end position="56"/>
    </location>
</feature>
<evidence type="ECO:0000313" key="5">
    <source>
        <dbReference type="EMBL" id="KAG4417794.1"/>
    </source>
</evidence>
<dbReference type="GO" id="GO:0000981">
    <property type="term" value="F:DNA-binding transcription factor activity, RNA polymerase II-specific"/>
    <property type="evidence" value="ECO:0007669"/>
    <property type="project" value="InterPro"/>
</dbReference>
<dbReference type="InterPro" id="IPR050797">
    <property type="entry name" value="Carb_Metab_Trans_Reg"/>
</dbReference>
<keyword evidence="2" id="KW-0539">Nucleus</keyword>